<gene>
    <name evidence="6" type="ORF">D7Z26_08435</name>
</gene>
<dbReference type="Pfam" id="PF13632">
    <property type="entry name" value="Glyco_trans_2_3"/>
    <property type="match status" value="1"/>
</dbReference>
<dbReference type="RefSeq" id="WP_120975796.1">
    <property type="nucleotide sequence ID" value="NZ_RBZM01000004.1"/>
</dbReference>
<dbReference type="OrthoDB" id="9766299at2"/>
<dbReference type="PANTHER" id="PTHR43630:SF1">
    <property type="entry name" value="POLY-BETA-1,6-N-ACETYL-D-GLUCOSAMINE SYNTHASE"/>
    <property type="match status" value="1"/>
</dbReference>
<keyword evidence="4" id="KW-0472">Membrane</keyword>
<feature type="transmembrane region" description="Helical" evidence="4">
    <location>
        <begin position="256"/>
        <end position="280"/>
    </location>
</feature>
<keyword evidence="7" id="KW-1185">Reference proteome</keyword>
<feature type="transmembrane region" description="Helical" evidence="4">
    <location>
        <begin position="646"/>
        <end position="667"/>
    </location>
</feature>
<comment type="similarity">
    <text evidence="1">Belongs to the glycosyltransferase 2 family.</text>
</comment>
<evidence type="ECO:0000259" key="5">
    <source>
        <dbReference type="Pfam" id="PF13632"/>
    </source>
</evidence>
<dbReference type="SUPFAM" id="SSF53448">
    <property type="entry name" value="Nucleotide-diphospho-sugar transferases"/>
    <property type="match status" value="1"/>
</dbReference>
<dbReference type="CDD" id="cd06427">
    <property type="entry name" value="CESA_like_2"/>
    <property type="match status" value="1"/>
</dbReference>
<dbReference type="PANTHER" id="PTHR43630">
    <property type="entry name" value="POLY-BETA-1,6-N-ACETYL-D-GLUCOSAMINE SYNTHASE"/>
    <property type="match status" value="1"/>
</dbReference>
<keyword evidence="4" id="KW-0812">Transmembrane</keyword>
<reference evidence="6 7" key="1">
    <citation type="submission" date="2018-10" db="EMBL/GenBank/DDBJ databases">
        <title>Cohnella sp. M2MS4P-1, whole genome shotgun sequence.</title>
        <authorList>
            <person name="Tuo L."/>
        </authorList>
    </citation>
    <scope>NUCLEOTIDE SEQUENCE [LARGE SCALE GENOMIC DNA]</scope>
    <source>
        <strain evidence="6 7">M2MS4P-1</strain>
    </source>
</reference>
<feature type="transmembrane region" description="Helical" evidence="4">
    <location>
        <begin position="234"/>
        <end position="250"/>
    </location>
</feature>
<dbReference type="Gene3D" id="3.90.550.10">
    <property type="entry name" value="Spore Coat Polysaccharide Biosynthesis Protein SpsA, Chain A"/>
    <property type="match status" value="1"/>
</dbReference>
<evidence type="ECO:0000313" key="6">
    <source>
        <dbReference type="EMBL" id="RKP55232.1"/>
    </source>
</evidence>
<name>A0A494XXL1_9BACL</name>
<protein>
    <submittedName>
        <fullName evidence="6">Glycosyltransferase</fullName>
    </submittedName>
</protein>
<dbReference type="InterPro" id="IPR037257">
    <property type="entry name" value="T2SS_E_N_sf"/>
</dbReference>
<evidence type="ECO:0000256" key="4">
    <source>
        <dbReference type="SAM" id="Phobius"/>
    </source>
</evidence>
<dbReference type="InterPro" id="IPR029044">
    <property type="entry name" value="Nucleotide-diphossugar_trans"/>
</dbReference>
<dbReference type="GO" id="GO:0016757">
    <property type="term" value="F:glycosyltransferase activity"/>
    <property type="evidence" value="ECO:0007669"/>
    <property type="project" value="UniProtKB-KW"/>
</dbReference>
<keyword evidence="2" id="KW-0328">Glycosyltransferase</keyword>
<dbReference type="AlphaFoldDB" id="A0A494XXL1"/>
<accession>A0A494XXL1</accession>
<evidence type="ECO:0000256" key="2">
    <source>
        <dbReference type="ARBA" id="ARBA00022676"/>
    </source>
</evidence>
<feature type="domain" description="Glycosyltransferase 2-like" evidence="5">
    <location>
        <begin position="390"/>
        <end position="586"/>
    </location>
</feature>
<dbReference type="Proteomes" id="UP000282076">
    <property type="component" value="Unassembled WGS sequence"/>
</dbReference>
<dbReference type="InterPro" id="IPR001173">
    <property type="entry name" value="Glyco_trans_2-like"/>
</dbReference>
<sequence length="688" mass="79184">MSTNANEIDVTVISRLGDVLLRRNAITEQQLEEALRYQRRFGGRLGDILIELGFLSRDSLALVTQDLPEKERLGDLLVREGHLTPDQLHQALAFQAKSGGKLGDILLSLRFMEAEALYRAIANQFRIGRIGSHWNFDFSIKISEQLARECEAVVIYGHYNRFTVAVSEPLSDEMSKKLVSELGKPIEQVLATRDEMEKLWSLVYETEMIGESIDKLAKEQPHNSASVTFTKPQLISFIVAFALFVVGLALNFMTTVIIVSVIVQVFYFLMTALKFLIVMYGSRTNVQSRFSDELVGRLDERELPLYTILVPMYKESEVIPSLIRNLDKLDYPKAKLDIRLLIEEDDTDAQRMLHDMDLPSYYTTLIVPDSLPKTKPKACNYGLIRARGEYVVIYDAEDRPDPDQLKKVILTFRDSPATTACVQAKLNYFNSRQNLLTKWFTQEYSMWFELLLPGIMKLGIPVPLGGTSNHFKTDVLKKLNAWDPYNVTEDADLGVRLYKEGYSTAIVDSRTWEEANSRFGNWIRQRSRWIKGYMQTWLVHMRNPIKLYKELGFKGFVGFQVMLLASPAIPLLNPLFWLLIVLWYGWKPDFIMQLFPGPIYYMAAIEFMLGNFFFIFSSIVGVYWIVSDTENKGQDLIPYSLVRYTLLLPLYWVMMSIASYKAAWQLITKPFYWEKTIHGLDHAESESA</sequence>
<dbReference type="SUPFAM" id="SSF160246">
    <property type="entry name" value="EspE N-terminal domain-like"/>
    <property type="match status" value="2"/>
</dbReference>
<organism evidence="6 7">
    <name type="scientific">Cohnella endophytica</name>
    <dbReference type="NCBI Taxonomy" id="2419778"/>
    <lineage>
        <taxon>Bacteria</taxon>
        <taxon>Bacillati</taxon>
        <taxon>Bacillota</taxon>
        <taxon>Bacilli</taxon>
        <taxon>Bacillales</taxon>
        <taxon>Paenibacillaceae</taxon>
        <taxon>Cohnella</taxon>
    </lineage>
</organism>
<evidence type="ECO:0000256" key="1">
    <source>
        <dbReference type="ARBA" id="ARBA00006739"/>
    </source>
</evidence>
<evidence type="ECO:0000313" key="7">
    <source>
        <dbReference type="Proteomes" id="UP000282076"/>
    </source>
</evidence>
<evidence type="ECO:0000256" key="3">
    <source>
        <dbReference type="ARBA" id="ARBA00022679"/>
    </source>
</evidence>
<keyword evidence="4" id="KW-1133">Transmembrane helix</keyword>
<keyword evidence="3 6" id="KW-0808">Transferase</keyword>
<proteinExistence type="inferred from homology"/>
<comment type="caution">
    <text evidence="6">The sequence shown here is derived from an EMBL/GenBank/DDBJ whole genome shotgun (WGS) entry which is preliminary data.</text>
</comment>
<dbReference type="EMBL" id="RBZM01000004">
    <property type="protein sequence ID" value="RKP55232.1"/>
    <property type="molecule type" value="Genomic_DNA"/>
</dbReference>
<dbReference type="Gene3D" id="3.30.300.160">
    <property type="entry name" value="Type II secretion system, protein E, N-terminal domain"/>
    <property type="match status" value="1"/>
</dbReference>
<feature type="transmembrane region" description="Helical" evidence="4">
    <location>
        <begin position="607"/>
        <end position="626"/>
    </location>
</feature>